<sequence length="73" mass="8209">MQTLCTLCLDFFKHTSLGTLILETHVVVRKTIFELQSKNTLFGQGPPNHEVPEKTSPPRQVPISKSFCSRSAH</sequence>
<name>A0A6B0TSY2_IXORI</name>
<proteinExistence type="predicted"/>
<accession>A0A6B0TSY2</accession>
<protein>
    <submittedName>
        <fullName evidence="2">Uncharacterized protein</fullName>
    </submittedName>
</protein>
<dbReference type="EMBL" id="GIFC01000966">
    <property type="protein sequence ID" value="MXU83049.1"/>
    <property type="molecule type" value="Transcribed_RNA"/>
</dbReference>
<dbReference type="AlphaFoldDB" id="A0A6B0TSY2"/>
<evidence type="ECO:0000313" key="2">
    <source>
        <dbReference type="EMBL" id="MXU83049.1"/>
    </source>
</evidence>
<feature type="region of interest" description="Disordered" evidence="1">
    <location>
        <begin position="39"/>
        <end position="73"/>
    </location>
</feature>
<evidence type="ECO:0000256" key="1">
    <source>
        <dbReference type="SAM" id="MobiDB-lite"/>
    </source>
</evidence>
<reference evidence="2" key="1">
    <citation type="submission" date="2019-12" db="EMBL/GenBank/DDBJ databases">
        <title>An insight into the sialome of adult female Ixodes ricinus ticks feeding for 6 days.</title>
        <authorList>
            <person name="Perner J."/>
            <person name="Ribeiro J.M.C."/>
        </authorList>
    </citation>
    <scope>NUCLEOTIDE SEQUENCE</scope>
    <source>
        <strain evidence="2">Semi-engorged</strain>
        <tissue evidence="2">Salivary glands</tissue>
    </source>
</reference>
<organism evidence="2">
    <name type="scientific">Ixodes ricinus</name>
    <name type="common">Common tick</name>
    <name type="synonym">Acarus ricinus</name>
    <dbReference type="NCBI Taxonomy" id="34613"/>
    <lineage>
        <taxon>Eukaryota</taxon>
        <taxon>Metazoa</taxon>
        <taxon>Ecdysozoa</taxon>
        <taxon>Arthropoda</taxon>
        <taxon>Chelicerata</taxon>
        <taxon>Arachnida</taxon>
        <taxon>Acari</taxon>
        <taxon>Parasitiformes</taxon>
        <taxon>Ixodida</taxon>
        <taxon>Ixodoidea</taxon>
        <taxon>Ixodidae</taxon>
        <taxon>Ixodinae</taxon>
        <taxon>Ixodes</taxon>
    </lineage>
</organism>